<sequence>FLIHLEITHHVLCVCFLSLGATRFARQWKRTTFPPDGILINGKRSPESIDFTVEQGKFDFQFTKTFDLGKYGSLLVFFFCHIGNTYRLCISNVGLQNTLNFLI</sequence>
<feature type="chain" id="PRO_5009187306" description="Plastocyanin-like domain-containing protein" evidence="1">
    <location>
        <begin position="28"/>
        <end position="103"/>
    </location>
</feature>
<evidence type="ECO:0000259" key="2">
    <source>
        <dbReference type="Pfam" id="PF00394"/>
    </source>
</evidence>
<gene>
    <name evidence="3" type="ORF">BAE44_0024120</name>
</gene>
<feature type="domain" description="Plastocyanin-like" evidence="2">
    <location>
        <begin position="27"/>
        <end position="103"/>
    </location>
</feature>
<organism evidence="3 4">
    <name type="scientific">Dichanthelium oligosanthes</name>
    <dbReference type="NCBI Taxonomy" id="888268"/>
    <lineage>
        <taxon>Eukaryota</taxon>
        <taxon>Viridiplantae</taxon>
        <taxon>Streptophyta</taxon>
        <taxon>Embryophyta</taxon>
        <taxon>Tracheophyta</taxon>
        <taxon>Spermatophyta</taxon>
        <taxon>Magnoliopsida</taxon>
        <taxon>Liliopsida</taxon>
        <taxon>Poales</taxon>
        <taxon>Poaceae</taxon>
        <taxon>PACMAD clade</taxon>
        <taxon>Panicoideae</taxon>
        <taxon>Panicodae</taxon>
        <taxon>Paniceae</taxon>
        <taxon>Dichantheliinae</taxon>
        <taxon>Dichanthelium</taxon>
    </lineage>
</organism>
<feature type="signal peptide" evidence="1">
    <location>
        <begin position="1"/>
        <end position="27"/>
    </location>
</feature>
<dbReference type="Pfam" id="PF00394">
    <property type="entry name" value="Cu-oxidase"/>
    <property type="match status" value="1"/>
</dbReference>
<accession>A0A1E5UPX3</accession>
<protein>
    <recommendedName>
        <fullName evidence="2">Plastocyanin-like domain-containing protein</fullName>
    </recommendedName>
</protein>
<name>A0A1E5UPX3_9POAL</name>
<proteinExistence type="predicted"/>
<comment type="caution">
    <text evidence="3">The sequence shown here is derived from an EMBL/GenBank/DDBJ whole genome shotgun (WGS) entry which is preliminary data.</text>
</comment>
<dbReference type="EMBL" id="LWDX02068847">
    <property type="protein sequence ID" value="OEL14855.1"/>
    <property type="molecule type" value="Genomic_DNA"/>
</dbReference>
<keyword evidence="4" id="KW-1185">Reference proteome</keyword>
<dbReference type="AlphaFoldDB" id="A0A1E5UPX3"/>
<dbReference type="InterPro" id="IPR001117">
    <property type="entry name" value="Cu-oxidase_2nd"/>
</dbReference>
<reference evidence="3 4" key="1">
    <citation type="submission" date="2016-09" db="EMBL/GenBank/DDBJ databases">
        <title>The draft genome of Dichanthelium oligosanthes: A C3 panicoid grass species.</title>
        <authorList>
            <person name="Studer A.J."/>
            <person name="Schnable J.C."/>
            <person name="Brutnell T.P."/>
        </authorList>
    </citation>
    <scope>NUCLEOTIDE SEQUENCE [LARGE SCALE GENOMIC DNA]</scope>
    <source>
        <strain evidence="4">cv. Kellogg 1175</strain>
        <tissue evidence="3">Leaf</tissue>
    </source>
</reference>
<dbReference type="Proteomes" id="UP000095767">
    <property type="component" value="Unassembled WGS sequence"/>
</dbReference>
<evidence type="ECO:0000256" key="1">
    <source>
        <dbReference type="SAM" id="SignalP"/>
    </source>
</evidence>
<dbReference type="STRING" id="888268.A0A1E5UPX3"/>
<feature type="non-terminal residue" evidence="3">
    <location>
        <position position="1"/>
    </location>
</feature>
<evidence type="ECO:0000313" key="4">
    <source>
        <dbReference type="Proteomes" id="UP000095767"/>
    </source>
</evidence>
<evidence type="ECO:0000313" key="3">
    <source>
        <dbReference type="EMBL" id="OEL14855.1"/>
    </source>
</evidence>
<keyword evidence="1" id="KW-0732">Signal</keyword>